<keyword evidence="1" id="KW-1133">Transmembrane helix</keyword>
<comment type="caution">
    <text evidence="2">The sequence shown here is derived from an EMBL/GenBank/DDBJ whole genome shotgun (WGS) entry which is preliminary data.</text>
</comment>
<dbReference type="Proteomes" id="UP001499843">
    <property type="component" value="Unassembled WGS sequence"/>
</dbReference>
<feature type="transmembrane region" description="Helical" evidence="1">
    <location>
        <begin position="101"/>
        <end position="127"/>
    </location>
</feature>
<reference evidence="3" key="1">
    <citation type="journal article" date="2019" name="Int. J. Syst. Evol. Microbiol.">
        <title>The Global Catalogue of Microorganisms (GCM) 10K type strain sequencing project: providing services to taxonomists for standard genome sequencing and annotation.</title>
        <authorList>
            <consortium name="The Broad Institute Genomics Platform"/>
            <consortium name="The Broad Institute Genome Sequencing Center for Infectious Disease"/>
            <person name="Wu L."/>
            <person name="Ma J."/>
        </authorList>
    </citation>
    <scope>NUCLEOTIDE SEQUENCE [LARGE SCALE GENOMIC DNA]</scope>
    <source>
        <strain evidence="3">JCM 16114</strain>
    </source>
</reference>
<evidence type="ECO:0000313" key="3">
    <source>
        <dbReference type="Proteomes" id="UP001499843"/>
    </source>
</evidence>
<gene>
    <name evidence="2" type="ORF">GCM10009850_029300</name>
</gene>
<name>A0ABP5P6X1_9ACTN</name>
<feature type="transmembrane region" description="Helical" evidence="1">
    <location>
        <begin position="29"/>
        <end position="49"/>
    </location>
</feature>
<accession>A0ABP5P6X1</accession>
<keyword evidence="1" id="KW-0812">Transmembrane</keyword>
<dbReference type="RefSeq" id="WP_344474701.1">
    <property type="nucleotide sequence ID" value="NZ_BAAAQX010000006.1"/>
</dbReference>
<evidence type="ECO:0000256" key="1">
    <source>
        <dbReference type="SAM" id="Phobius"/>
    </source>
</evidence>
<evidence type="ECO:0000313" key="2">
    <source>
        <dbReference type="EMBL" id="GAA2207472.1"/>
    </source>
</evidence>
<feature type="transmembrane region" description="Helical" evidence="1">
    <location>
        <begin position="147"/>
        <end position="180"/>
    </location>
</feature>
<protein>
    <recommendedName>
        <fullName evidence="4">ABC transporter permease</fullName>
    </recommendedName>
</protein>
<keyword evidence="1" id="KW-0472">Membrane</keyword>
<proteinExistence type="predicted"/>
<feature type="transmembrane region" description="Helical" evidence="1">
    <location>
        <begin position="61"/>
        <end position="80"/>
    </location>
</feature>
<evidence type="ECO:0008006" key="4">
    <source>
        <dbReference type="Google" id="ProtNLM"/>
    </source>
</evidence>
<dbReference type="EMBL" id="BAAAQX010000006">
    <property type="protein sequence ID" value="GAA2207472.1"/>
    <property type="molecule type" value="Genomic_DNA"/>
</dbReference>
<keyword evidence="3" id="KW-1185">Reference proteome</keyword>
<sequence length="275" mass="29101">MSSFPGRRVPFVTLLRVETRKLLDTRTSLIMTAILVAGALALVTGRALLAGPIGLSSLANTAALVPGMLLPVLGILTVTGEWSHRTALTTFTLEPRRGRVLAAKCLPVLGAAVAACLLALLVAVPMTAVNAAVQGGAADWRLEPGPLLGWIATIVLSVAQGLALGMLLLNAPAAIVIYLVGPMLWSFLSRLGPMGEVLAEWLDLNTATNALMDGSYVVRTLRGWPRRSGCRSSSPWPQAFCACCERTCGERFTAQGRSLPVSWGFVCLCPIRQVT</sequence>
<organism evidence="2 3">
    <name type="scientific">Nonomuraea monospora</name>
    <dbReference type="NCBI Taxonomy" id="568818"/>
    <lineage>
        <taxon>Bacteria</taxon>
        <taxon>Bacillati</taxon>
        <taxon>Actinomycetota</taxon>
        <taxon>Actinomycetes</taxon>
        <taxon>Streptosporangiales</taxon>
        <taxon>Streptosporangiaceae</taxon>
        <taxon>Nonomuraea</taxon>
    </lineage>
</organism>